<name>A0A5J5FCW5_9PEZI</name>
<dbReference type="PANTHER" id="PTHR10165:SF158">
    <property type="entry name" value="PAP2 DOMAIN PROTEIN (AFU_ORTHOLOGUE AFUA_4G08970)"/>
    <property type="match status" value="1"/>
</dbReference>
<evidence type="ECO:0000313" key="10">
    <source>
        <dbReference type="Proteomes" id="UP000326924"/>
    </source>
</evidence>
<evidence type="ECO:0000256" key="3">
    <source>
        <dbReference type="ARBA" id="ARBA00022692"/>
    </source>
</evidence>
<reference evidence="9 10" key="1">
    <citation type="submission" date="2019-09" db="EMBL/GenBank/DDBJ databases">
        <title>Draft genome of the ectomycorrhizal ascomycete Sphaerosporella brunnea.</title>
        <authorList>
            <consortium name="DOE Joint Genome Institute"/>
            <person name="Benucci G.M."/>
            <person name="Marozzi G."/>
            <person name="Antonielli L."/>
            <person name="Sanchez S."/>
            <person name="Marco P."/>
            <person name="Wang X."/>
            <person name="Falini L.B."/>
            <person name="Barry K."/>
            <person name="Haridas S."/>
            <person name="Lipzen A."/>
            <person name="Labutti K."/>
            <person name="Grigoriev I.V."/>
            <person name="Murat C."/>
            <person name="Martin F."/>
            <person name="Albertini E."/>
            <person name="Donnini D."/>
            <person name="Bonito G."/>
        </authorList>
    </citation>
    <scope>NUCLEOTIDE SEQUENCE [LARGE SCALE GENOMIC DNA]</scope>
    <source>
        <strain evidence="9 10">Sb_GMNB300</strain>
    </source>
</reference>
<keyword evidence="9" id="KW-0560">Oxidoreductase</keyword>
<proteinExistence type="inferred from homology"/>
<feature type="compositionally biased region" description="Polar residues" evidence="6">
    <location>
        <begin position="338"/>
        <end position="351"/>
    </location>
</feature>
<dbReference type="EMBL" id="VXIS01000001">
    <property type="protein sequence ID" value="KAA8914990.1"/>
    <property type="molecule type" value="Genomic_DNA"/>
</dbReference>
<keyword evidence="4 7" id="KW-1133">Transmembrane helix</keyword>
<dbReference type="InterPro" id="IPR000326">
    <property type="entry name" value="PAP2/HPO"/>
</dbReference>
<feature type="transmembrane region" description="Helical" evidence="7">
    <location>
        <begin position="189"/>
        <end position="206"/>
    </location>
</feature>
<dbReference type="InterPro" id="IPR036938">
    <property type="entry name" value="PAP2/HPO_sf"/>
</dbReference>
<comment type="subcellular location">
    <subcellularLocation>
        <location evidence="1">Membrane</location>
        <topology evidence="1">Multi-pass membrane protein</topology>
    </subcellularLocation>
</comment>
<feature type="compositionally biased region" description="Basic and acidic residues" evidence="6">
    <location>
        <begin position="306"/>
        <end position="322"/>
    </location>
</feature>
<dbReference type="InterPro" id="IPR043216">
    <property type="entry name" value="PAP-like"/>
</dbReference>
<feature type="domain" description="Phosphatidic acid phosphatase type 2/haloperoxidase" evidence="8">
    <location>
        <begin position="118"/>
        <end position="264"/>
    </location>
</feature>
<sequence length="413" mass="45836">MAGLLQDRGWRQRWVLSYIFDYVIIIILIGGFSALDLAEPYNQPFSLDNDSLKYPYANPERISAKWCGVIACLFPLIFIIFWIMLVDGMFSHHKPPSNRSRIMSGPWQMNDRLWEINCGILGLGLSVAGAICVTGALKNSTGKPRPDIIARCIPRAGSRNPEWGLVTSEICTQTTHAILKDGFKSWPSGHASTAFAGLGYLSLFLAGKLHIMDNRGEVWKAFIVLVPLLAAALVSVSRIMDARHHPFDVLSGAVLGEFMAWVAYRQYFPPLTDPKKKGRAYPRRTWALDTQEVADQGPVEYSAALRMEEGRSTESLDSESRTGSRKRSPGHPGPVRASTYTDSSAMGTQSEFEMVAHVRQGTDPLPHRDPLPQRAPWGDGRASVDMGETRQQEEQQFGHGRLSPSNAGMHREG</sequence>
<feature type="transmembrane region" description="Helical" evidence="7">
    <location>
        <begin position="218"/>
        <end position="237"/>
    </location>
</feature>
<feature type="transmembrane region" description="Helical" evidence="7">
    <location>
        <begin position="113"/>
        <end position="137"/>
    </location>
</feature>
<dbReference type="SUPFAM" id="SSF48317">
    <property type="entry name" value="Acid phosphatase/Vanadium-dependent haloperoxidase"/>
    <property type="match status" value="1"/>
</dbReference>
<dbReference type="PANTHER" id="PTHR10165">
    <property type="entry name" value="LIPID PHOSPHATE PHOSPHATASE"/>
    <property type="match status" value="1"/>
</dbReference>
<dbReference type="AlphaFoldDB" id="A0A5J5FCW5"/>
<evidence type="ECO:0000259" key="8">
    <source>
        <dbReference type="SMART" id="SM00014"/>
    </source>
</evidence>
<feature type="region of interest" description="Disordered" evidence="6">
    <location>
        <begin position="305"/>
        <end position="413"/>
    </location>
</feature>
<keyword evidence="10" id="KW-1185">Reference proteome</keyword>
<keyword evidence="3 7" id="KW-0812">Transmembrane</keyword>
<evidence type="ECO:0000256" key="2">
    <source>
        <dbReference type="ARBA" id="ARBA00008816"/>
    </source>
</evidence>
<dbReference type="CDD" id="cd03390">
    <property type="entry name" value="PAP2_containing_1_like"/>
    <property type="match status" value="1"/>
</dbReference>
<dbReference type="Pfam" id="PF01569">
    <property type="entry name" value="PAP2"/>
    <property type="match status" value="1"/>
</dbReference>
<protein>
    <submittedName>
        <fullName evidence="9">Phosphatidic acid phosphatase type 2/haloperoxidase</fullName>
    </submittedName>
</protein>
<gene>
    <name evidence="9" type="ORF">FN846DRAFT_1997</name>
</gene>
<dbReference type="Gene3D" id="1.20.144.10">
    <property type="entry name" value="Phosphatidic acid phosphatase type 2/haloperoxidase"/>
    <property type="match status" value="1"/>
</dbReference>
<dbReference type="OrthoDB" id="8907274at2759"/>
<comment type="similarity">
    <text evidence="2">Belongs to the PA-phosphatase related phosphoesterase family.</text>
</comment>
<dbReference type="GO" id="GO:0006644">
    <property type="term" value="P:phospholipid metabolic process"/>
    <property type="evidence" value="ECO:0007669"/>
    <property type="project" value="InterPro"/>
</dbReference>
<dbReference type="GO" id="GO:0016020">
    <property type="term" value="C:membrane"/>
    <property type="evidence" value="ECO:0007669"/>
    <property type="project" value="UniProtKB-SubCell"/>
</dbReference>
<feature type="transmembrane region" description="Helical" evidence="7">
    <location>
        <begin position="15"/>
        <end position="35"/>
    </location>
</feature>
<accession>A0A5J5FCW5</accession>
<dbReference type="GO" id="GO:0008195">
    <property type="term" value="F:phosphatidate phosphatase activity"/>
    <property type="evidence" value="ECO:0007669"/>
    <property type="project" value="TreeGrafter"/>
</dbReference>
<evidence type="ECO:0000256" key="6">
    <source>
        <dbReference type="SAM" id="MobiDB-lite"/>
    </source>
</evidence>
<dbReference type="SMART" id="SM00014">
    <property type="entry name" value="acidPPc"/>
    <property type="match status" value="1"/>
</dbReference>
<evidence type="ECO:0000313" key="9">
    <source>
        <dbReference type="EMBL" id="KAA8914990.1"/>
    </source>
</evidence>
<dbReference type="InParanoid" id="A0A5J5FCW5"/>
<dbReference type="GO" id="GO:0004601">
    <property type="term" value="F:peroxidase activity"/>
    <property type="evidence" value="ECO:0007669"/>
    <property type="project" value="UniProtKB-KW"/>
</dbReference>
<evidence type="ECO:0000256" key="7">
    <source>
        <dbReference type="SAM" id="Phobius"/>
    </source>
</evidence>
<dbReference type="Proteomes" id="UP000326924">
    <property type="component" value="Unassembled WGS sequence"/>
</dbReference>
<dbReference type="GO" id="GO:0046839">
    <property type="term" value="P:phospholipid dephosphorylation"/>
    <property type="evidence" value="ECO:0007669"/>
    <property type="project" value="TreeGrafter"/>
</dbReference>
<feature type="transmembrane region" description="Helical" evidence="7">
    <location>
        <begin position="68"/>
        <end position="92"/>
    </location>
</feature>
<evidence type="ECO:0000256" key="5">
    <source>
        <dbReference type="ARBA" id="ARBA00023136"/>
    </source>
</evidence>
<evidence type="ECO:0000256" key="1">
    <source>
        <dbReference type="ARBA" id="ARBA00004141"/>
    </source>
</evidence>
<keyword evidence="9" id="KW-0575">Peroxidase</keyword>
<evidence type="ECO:0000256" key="4">
    <source>
        <dbReference type="ARBA" id="ARBA00022989"/>
    </source>
</evidence>
<keyword evidence="5 7" id="KW-0472">Membrane</keyword>
<comment type="caution">
    <text evidence="9">The sequence shown here is derived from an EMBL/GenBank/DDBJ whole genome shotgun (WGS) entry which is preliminary data.</text>
</comment>
<organism evidence="9 10">
    <name type="scientific">Sphaerosporella brunnea</name>
    <dbReference type="NCBI Taxonomy" id="1250544"/>
    <lineage>
        <taxon>Eukaryota</taxon>
        <taxon>Fungi</taxon>
        <taxon>Dikarya</taxon>
        <taxon>Ascomycota</taxon>
        <taxon>Pezizomycotina</taxon>
        <taxon>Pezizomycetes</taxon>
        <taxon>Pezizales</taxon>
        <taxon>Pyronemataceae</taxon>
        <taxon>Sphaerosporella</taxon>
    </lineage>
</organism>